<dbReference type="PROSITE" id="PS52016">
    <property type="entry name" value="TONB_DEPENDENT_REC_3"/>
    <property type="match status" value="1"/>
</dbReference>
<comment type="subcellular location">
    <subcellularLocation>
        <location evidence="1 10">Cell outer membrane</location>
        <topology evidence="1 10">Multi-pass membrane protein</topology>
    </subcellularLocation>
</comment>
<name>A0A2D3WPI2_9BACT</name>
<dbReference type="InterPro" id="IPR037066">
    <property type="entry name" value="Plug_dom_sf"/>
</dbReference>
<keyword evidence="7 10" id="KW-0472">Membrane</keyword>
<keyword evidence="6 11" id="KW-0798">TonB box</keyword>
<accession>A0A2D3WPI2</accession>
<evidence type="ECO:0000259" key="13">
    <source>
        <dbReference type="Pfam" id="PF07715"/>
    </source>
</evidence>
<dbReference type="Pfam" id="PF00593">
    <property type="entry name" value="TonB_dep_Rec_b-barrel"/>
    <property type="match status" value="1"/>
</dbReference>
<dbReference type="GO" id="GO:0044718">
    <property type="term" value="P:siderophore transmembrane transport"/>
    <property type="evidence" value="ECO:0007669"/>
    <property type="project" value="TreeGrafter"/>
</dbReference>
<evidence type="ECO:0000256" key="9">
    <source>
        <dbReference type="ARBA" id="ARBA00023237"/>
    </source>
</evidence>
<dbReference type="Gene3D" id="2.170.130.10">
    <property type="entry name" value="TonB-dependent receptor, plug domain"/>
    <property type="match status" value="1"/>
</dbReference>
<evidence type="ECO:0000256" key="7">
    <source>
        <dbReference type="ARBA" id="ARBA00023136"/>
    </source>
</evidence>
<keyword evidence="4 10" id="KW-0812">Transmembrane</keyword>
<dbReference type="InterPro" id="IPR036942">
    <property type="entry name" value="Beta-barrel_TonB_sf"/>
</dbReference>
<evidence type="ECO:0000256" key="2">
    <source>
        <dbReference type="ARBA" id="ARBA00022448"/>
    </source>
</evidence>
<dbReference type="AlphaFoldDB" id="A0A2D3WPI2"/>
<dbReference type="InterPro" id="IPR012910">
    <property type="entry name" value="Plug_dom"/>
</dbReference>
<evidence type="ECO:0000256" key="11">
    <source>
        <dbReference type="RuleBase" id="RU003357"/>
    </source>
</evidence>
<protein>
    <recommendedName>
        <fullName evidence="16">TonB-dependent receptor</fullName>
    </recommendedName>
</protein>
<proteinExistence type="inferred from homology"/>
<reference evidence="14 15" key="1">
    <citation type="journal article" date="2017" name="Front. Microbiol.">
        <title>Comparative Genomic Analysis of the Class Epsilonproteobacteria and Proposed Reclassification to Epsilonbacteraeota (phyl. nov.).</title>
        <authorList>
            <person name="Waite D.W."/>
            <person name="Vanwonterghem I."/>
            <person name="Rinke C."/>
            <person name="Parks D.H."/>
            <person name="Zhang Y."/>
            <person name="Takai K."/>
            <person name="Sievert S.M."/>
            <person name="Simon J."/>
            <person name="Campbell B.J."/>
            <person name="Hanson T.E."/>
            <person name="Woyke T."/>
            <person name="Klotz M.G."/>
            <person name="Hugenholtz P."/>
        </authorList>
    </citation>
    <scope>NUCLEOTIDE SEQUENCE [LARGE SCALE GENOMIC DNA]</scope>
    <source>
        <strain evidence="14">UBA12443</strain>
    </source>
</reference>
<evidence type="ECO:0000256" key="3">
    <source>
        <dbReference type="ARBA" id="ARBA00022452"/>
    </source>
</evidence>
<feature type="domain" description="TonB-dependent receptor plug" evidence="13">
    <location>
        <begin position="53"/>
        <end position="162"/>
    </location>
</feature>
<evidence type="ECO:0000256" key="4">
    <source>
        <dbReference type="ARBA" id="ARBA00022692"/>
    </source>
</evidence>
<evidence type="ECO:0000256" key="5">
    <source>
        <dbReference type="ARBA" id="ARBA00022729"/>
    </source>
</evidence>
<sequence length="649" mass="71643">MESSMKNVFLATVLSCSLLQADDSSDLSPLSLEDLLNIQVTSTSRRDESQHLAPGVITVVTSQEIHQYGARHLRDVIDRLVGTQVLSSHQRPHNKTSIRAMNGAHQDGSVVVLLNGRPIHDGTDGGFNFDIYLGFPLEMVDHIEVIRGPGSVIYGTNAMAGVINIITKDAQKSINETRVDIGAGSFNRTQLQLTTLVGGTDYSLNIGVNAIRANGDSISNVIDKDNIAGTYESGEDSDNVVINGKYKGVTLNAMVMNNDADSGGSSFQLPSSLMKKKRSYLDVGYLYDITSGWDVSFNYTVNLGEFDWQISEAGGRNHYKDRYDMAEVIVRGNVATDLNILFGANSSNYETEFKTGFPYSEMSSKSTYAQIDYMLSPKQKVIAGIQLNKPEDTQSDLSRRAGFIQGFGDNWWLKLLYSEAYRSPNLQEAKINAPTLLGNSSLDPEKVETYDAQLIYQTSKYYFSVALYDSMLKNLIVRVPYSPGRSTFDNQGYVRFQGIEAEARIELNEDFTALGNFSYQINKTNSGVEESTFAPNIMAKAGASYGGIYGMNIALFNSYIGTSTDLTETNGAVERNHKADPYNLLTANISIDTGKIWGIGKANRSLLSLYLDNILDEEVYTPNLNYTNGSDTIPHHWGRSANLTYTYKF</sequence>
<evidence type="ECO:0000256" key="6">
    <source>
        <dbReference type="ARBA" id="ARBA00023077"/>
    </source>
</evidence>
<dbReference type="Gene3D" id="2.40.170.20">
    <property type="entry name" value="TonB-dependent receptor, beta-barrel domain"/>
    <property type="match status" value="1"/>
</dbReference>
<dbReference type="Proteomes" id="UP000228859">
    <property type="component" value="Unassembled WGS sequence"/>
</dbReference>
<dbReference type="GO" id="GO:0015344">
    <property type="term" value="F:siderophore uptake transmembrane transporter activity"/>
    <property type="evidence" value="ECO:0007669"/>
    <property type="project" value="TreeGrafter"/>
</dbReference>
<comment type="similarity">
    <text evidence="10 11">Belongs to the TonB-dependent receptor family.</text>
</comment>
<comment type="caution">
    <text evidence="14">The sequence shown here is derived from an EMBL/GenBank/DDBJ whole genome shotgun (WGS) entry which is preliminary data.</text>
</comment>
<dbReference type="SUPFAM" id="SSF56935">
    <property type="entry name" value="Porins"/>
    <property type="match status" value="1"/>
</dbReference>
<dbReference type="PANTHER" id="PTHR30069:SF29">
    <property type="entry name" value="HEMOGLOBIN AND HEMOGLOBIN-HAPTOGLOBIN-BINDING PROTEIN 1-RELATED"/>
    <property type="match status" value="1"/>
</dbReference>
<dbReference type="GO" id="GO:0009279">
    <property type="term" value="C:cell outer membrane"/>
    <property type="evidence" value="ECO:0007669"/>
    <property type="project" value="UniProtKB-SubCell"/>
</dbReference>
<keyword evidence="2 10" id="KW-0813">Transport</keyword>
<keyword evidence="3 10" id="KW-1134">Transmembrane beta strand</keyword>
<dbReference type="PANTHER" id="PTHR30069">
    <property type="entry name" value="TONB-DEPENDENT OUTER MEMBRANE RECEPTOR"/>
    <property type="match status" value="1"/>
</dbReference>
<evidence type="ECO:0000259" key="12">
    <source>
        <dbReference type="Pfam" id="PF00593"/>
    </source>
</evidence>
<evidence type="ECO:0000256" key="10">
    <source>
        <dbReference type="PROSITE-ProRule" id="PRU01360"/>
    </source>
</evidence>
<keyword evidence="5" id="KW-0732">Signal</keyword>
<dbReference type="Pfam" id="PF07715">
    <property type="entry name" value="Plug"/>
    <property type="match status" value="1"/>
</dbReference>
<dbReference type="InterPro" id="IPR039426">
    <property type="entry name" value="TonB-dep_rcpt-like"/>
</dbReference>
<evidence type="ECO:0000256" key="1">
    <source>
        <dbReference type="ARBA" id="ARBA00004571"/>
    </source>
</evidence>
<dbReference type="InterPro" id="IPR000531">
    <property type="entry name" value="Beta-barrel_TonB"/>
</dbReference>
<gene>
    <name evidence="14" type="ORF">CFH83_05140</name>
</gene>
<evidence type="ECO:0000313" key="14">
    <source>
        <dbReference type="EMBL" id="DAB38593.1"/>
    </source>
</evidence>
<evidence type="ECO:0008006" key="16">
    <source>
        <dbReference type="Google" id="ProtNLM"/>
    </source>
</evidence>
<evidence type="ECO:0000256" key="8">
    <source>
        <dbReference type="ARBA" id="ARBA00023170"/>
    </source>
</evidence>
<evidence type="ECO:0000313" key="15">
    <source>
        <dbReference type="Proteomes" id="UP000228859"/>
    </source>
</evidence>
<feature type="domain" description="TonB-dependent receptor-like beta-barrel" evidence="12">
    <location>
        <begin position="221"/>
        <end position="614"/>
    </location>
</feature>
<organism evidence="14 15">
    <name type="scientific">Sulfuricurvum kujiense</name>
    <dbReference type="NCBI Taxonomy" id="148813"/>
    <lineage>
        <taxon>Bacteria</taxon>
        <taxon>Pseudomonadati</taxon>
        <taxon>Campylobacterota</taxon>
        <taxon>Epsilonproteobacteria</taxon>
        <taxon>Campylobacterales</taxon>
        <taxon>Sulfurimonadaceae</taxon>
        <taxon>Sulfuricurvum</taxon>
    </lineage>
</organism>
<dbReference type="EMBL" id="DLUI01000072">
    <property type="protein sequence ID" value="DAB38593.1"/>
    <property type="molecule type" value="Genomic_DNA"/>
</dbReference>
<keyword evidence="9 10" id="KW-0998">Cell outer membrane</keyword>
<keyword evidence="8" id="KW-0675">Receptor</keyword>